<evidence type="ECO:0000256" key="7">
    <source>
        <dbReference type="PROSITE-ProRule" id="PRU00103"/>
    </source>
</evidence>
<dbReference type="InterPro" id="IPR040191">
    <property type="entry name" value="UTP10"/>
</dbReference>
<feature type="domain" description="BP28 C-terminal" evidence="9">
    <location>
        <begin position="1611"/>
        <end position="1725"/>
    </location>
</feature>
<dbReference type="SMART" id="SM01036">
    <property type="entry name" value="BP28CT"/>
    <property type="match status" value="1"/>
</dbReference>
<evidence type="ECO:0000256" key="8">
    <source>
        <dbReference type="RuleBase" id="RU367065"/>
    </source>
</evidence>
<dbReference type="PANTHER" id="PTHR13457:SF1">
    <property type="entry name" value="HEAT REPEAT-CONTAINING PROTEIN 1"/>
    <property type="match status" value="1"/>
</dbReference>
<gene>
    <name evidence="10" type="ORF">NQ317_003471</name>
</gene>
<dbReference type="SUPFAM" id="SSF48371">
    <property type="entry name" value="ARM repeat"/>
    <property type="match status" value="2"/>
</dbReference>
<accession>A0ABQ9K001</accession>
<feature type="repeat" description="HEAT" evidence="7">
    <location>
        <begin position="1821"/>
        <end position="1857"/>
    </location>
</feature>
<organism evidence="10 11">
    <name type="scientific">Molorchus minor</name>
    <dbReference type="NCBI Taxonomy" id="1323400"/>
    <lineage>
        <taxon>Eukaryota</taxon>
        <taxon>Metazoa</taxon>
        <taxon>Ecdysozoa</taxon>
        <taxon>Arthropoda</taxon>
        <taxon>Hexapoda</taxon>
        <taxon>Insecta</taxon>
        <taxon>Pterygota</taxon>
        <taxon>Neoptera</taxon>
        <taxon>Endopterygota</taxon>
        <taxon>Coleoptera</taxon>
        <taxon>Polyphaga</taxon>
        <taxon>Cucujiformia</taxon>
        <taxon>Chrysomeloidea</taxon>
        <taxon>Cerambycidae</taxon>
        <taxon>Lamiinae</taxon>
        <taxon>Monochamini</taxon>
        <taxon>Molorchus</taxon>
    </lineage>
</organism>
<dbReference type="PROSITE" id="PS50077">
    <property type="entry name" value="HEAT_REPEAT"/>
    <property type="match status" value="1"/>
</dbReference>
<dbReference type="InterPro" id="IPR012954">
    <property type="entry name" value="BP28_C_dom"/>
</dbReference>
<comment type="similarity">
    <text evidence="2 8">Belongs to the HEATR1/UTP10 family.</text>
</comment>
<evidence type="ECO:0000259" key="9">
    <source>
        <dbReference type="SMART" id="SM01036"/>
    </source>
</evidence>
<dbReference type="InterPro" id="IPR056473">
    <property type="entry name" value="HEAT_Utp10/HEAT1"/>
</dbReference>
<evidence type="ECO:0000256" key="1">
    <source>
        <dbReference type="ARBA" id="ARBA00004604"/>
    </source>
</evidence>
<dbReference type="Gene3D" id="1.25.10.10">
    <property type="entry name" value="Leucine-rich Repeat Variant"/>
    <property type="match status" value="3"/>
</dbReference>
<reference evidence="10" key="1">
    <citation type="journal article" date="2023" name="Insect Mol. Biol.">
        <title>Genome sequencing provides insights into the evolution of gene families encoding plant cell wall-degrading enzymes in longhorned beetles.</title>
        <authorList>
            <person name="Shin N.R."/>
            <person name="Okamura Y."/>
            <person name="Kirsch R."/>
            <person name="Pauchet Y."/>
        </authorList>
    </citation>
    <scope>NUCLEOTIDE SEQUENCE</scope>
    <source>
        <strain evidence="10">MMC_N1</strain>
    </source>
</reference>
<keyword evidence="5 8" id="KW-0539">Nucleus</keyword>
<evidence type="ECO:0000256" key="6">
    <source>
        <dbReference type="ARBA" id="ARBA00023274"/>
    </source>
</evidence>
<dbReference type="InterPro" id="IPR011989">
    <property type="entry name" value="ARM-like"/>
</dbReference>
<dbReference type="EMBL" id="JAPWTJ010000066">
    <property type="protein sequence ID" value="KAJ8983683.1"/>
    <property type="molecule type" value="Genomic_DNA"/>
</dbReference>
<comment type="function">
    <text evidence="8">Involved in nucleolar processing of pre-18S ribosomal RNA.</text>
</comment>
<keyword evidence="11" id="KW-1185">Reference proteome</keyword>
<dbReference type="PANTHER" id="PTHR13457">
    <property type="entry name" value="BAP28"/>
    <property type="match status" value="1"/>
</dbReference>
<keyword evidence="3 8" id="KW-0690">Ribosome biogenesis</keyword>
<dbReference type="Pfam" id="PF08146">
    <property type="entry name" value="BP28CT"/>
    <property type="match status" value="1"/>
</dbReference>
<dbReference type="InterPro" id="IPR016024">
    <property type="entry name" value="ARM-type_fold"/>
</dbReference>
<dbReference type="Pfam" id="PF12397">
    <property type="entry name" value="U3snoRNP10"/>
    <property type="match status" value="1"/>
</dbReference>
<evidence type="ECO:0000313" key="10">
    <source>
        <dbReference type="EMBL" id="KAJ8983683.1"/>
    </source>
</evidence>
<dbReference type="Pfam" id="PF23243">
    <property type="entry name" value="HEAT_HEATR1"/>
    <property type="match status" value="1"/>
</dbReference>
<dbReference type="Proteomes" id="UP001162164">
    <property type="component" value="Unassembled WGS sequence"/>
</dbReference>
<evidence type="ECO:0000256" key="3">
    <source>
        <dbReference type="ARBA" id="ARBA00022517"/>
    </source>
</evidence>
<sequence length="1859" mass="213509">MTTSLAEQLQRLAVPQTTVFKRDKKRASLLFDPREAAGLKRETVFQIGLEGLEELISKNEIFDQFKNTLFHLTSKDFERSVQSTDANQRLDNNIRKFLLLLSPYFLLNCTHKALEWLINRYLIHEYNREDLLMLILPYHESNIFIRVVQLLQFKDTRDNFYFLKVLQKPGVHLPKQSLLNHASSDNSFLKLVGKYIKLLIKHHEKPNILTVPFNFYCSVFAGVIEYSQEITEDQVSQMLPLLLNGLNSSIPDFCAASYVVTARLVAKITLSNALLDKFVEKISEGNIPQLRTEMSLVLLVLYQSQTQYHDIPSTAVTNLSEKEWLPKVLQHLNSTGSYVLPFLETLVKRCTEEGTINNVKLARNLVDNCLEQIKLEDLYIGKFLISILDSIKSKMPYSEEAKNWLTVTVQTLERQYPNAFDKEVYQILCSRQNKRELKRRKCLLKVLKNTMAYKGKFEVLDKLYHPSSQLRKNAVRYLNEIYSTLKETDKELITNSLVDRLNDENVQVVYETLLLLQKITILDINSFINTLKNLLNKCLGDKEKWEKVYTLLIDMLCSNSNSEDWEVFLIVFPALLPNSSEEFIFAKRIINTDFLSSNMLVKNSVKQLQNASDAADFVKILFKCLQENSNLSVVKKILDVLKSTPIKQKHDYHKYVASLLLSNTLPNNASTDISATILEVLESYYTIRNKKEIEENTSTKKLFNNVYLECIGLINAKTKVSDINLAYVFGILKEDSNIKEFVYAEELTTIYLLLLLADTEESIRKLAFDIIDLFIGVSTRKSESYICLLKELNKRREEILIDSDQVSLIMFNILDISHTKGKRNVNELNAIRNYLINTSCNDDIPIYLKAGILRLLTHVTTFDILERTAKLALDILQENTETIEEYQAMIIENVVSRIDAKVIGKLKLGTNTWRFIEHAIKADKTIIINKAGDKICLAAFILNQCEKEIFDVLGEDVIKHLLDIIVEISSTTQNPEVLPAANTLDWKKGISVLEFIQDKKKLRNASCLLSVLFEILKKCLEFDEQTVVEYPKQLILSLMLDCCLKLEDEKLPVNMFNIELIVQCIRASHNPQTHHHALLLLAHTANLVPTQVLHHMMAIFTFMGSSVLRHDDAYSFQIITKIVDTIIPILITDNCINNIAKVLRVFVDAILDVPEHRRLPLYKQLLERLEVKENLYLFLLLVFEAQILHNSQEKHAKENSAKRLDIAANLCREFSPDIVIFSCNKLIKYLLQLPEEKDEILEHNDNSDNFTITIHTPKDFRHLKYILLKFTANLLASQEFVNQVAVLNSKQELELEDLFKETIINILQYIQKTSKVAEKAANTPQAHYWKIVLHHSYDILDSVNALITPQMFILVTKGLMVHNLGTVRRRVLELLNNKLQYNTDFFSNYDNIEMYALIPPIISIIEGIDDHIEPEQEMIIQTALLSLKLLTKSLAPEDPQKFVQILEFVTNLINSGKAQNNVLASILLCLAELCINLRAHAIAGLASFMPSVIKILKQQKHEEVPSVLLRSTITVIEKILDSMPLFLSPYLVKLLVEISVLICKWGCDDQKVQPFVSKLTCIKQKLGSMIPLRVLIPAVELCYNKLVEKKMFGAISALMDILAENLSNLKGPEINSNLPELTNFFLHALKFRSEGSVSLQEANAVEGHVVQALTNLILKLSESTFRPLYYKLFDWAIRSEINNEHACNKVKTEDLYFDDANKNILLLEYILQTLNAVFMYDNQKFINKERFDVLMQTLVDQLENTLGGIETFVKRNEELLTPCLVSFALATADDALWKQMNYQILLKMRHNVPQNRLVALHTLTELVKKLGEDFLPLLPETIPFLAELLEDEEENVEKACQKAVQEMERVLGEPLQKYF</sequence>
<evidence type="ECO:0000256" key="5">
    <source>
        <dbReference type="ARBA" id="ARBA00023242"/>
    </source>
</evidence>
<keyword evidence="6 8" id="KW-0687">Ribonucleoprotein</keyword>
<proteinExistence type="inferred from homology"/>
<keyword evidence="4 8" id="KW-0698">rRNA processing</keyword>
<evidence type="ECO:0000256" key="4">
    <source>
        <dbReference type="ARBA" id="ARBA00022552"/>
    </source>
</evidence>
<protein>
    <recommendedName>
        <fullName evidence="8">HEAT repeat-containing protein 1</fullName>
    </recommendedName>
</protein>
<evidence type="ECO:0000313" key="11">
    <source>
        <dbReference type="Proteomes" id="UP001162164"/>
    </source>
</evidence>
<comment type="caution">
    <text evidence="10">The sequence shown here is derived from an EMBL/GenBank/DDBJ whole genome shotgun (WGS) entry which is preliminary data.</text>
</comment>
<dbReference type="InterPro" id="IPR021133">
    <property type="entry name" value="HEAT_type_2"/>
</dbReference>
<name>A0ABQ9K001_9CUCU</name>
<comment type="subcellular location">
    <subcellularLocation>
        <location evidence="1 8">Nucleus</location>
        <location evidence="1 8">Nucleolus</location>
    </subcellularLocation>
</comment>
<dbReference type="InterPro" id="IPR022125">
    <property type="entry name" value="U3snoRNP10_N"/>
</dbReference>
<evidence type="ECO:0000256" key="2">
    <source>
        <dbReference type="ARBA" id="ARBA00010559"/>
    </source>
</evidence>